<dbReference type="SUPFAM" id="SSF69118">
    <property type="entry name" value="AhpD-like"/>
    <property type="match status" value="1"/>
</dbReference>
<name>I0KZR5_9ACTN</name>
<proteinExistence type="predicted"/>
<dbReference type="Proteomes" id="UP000003448">
    <property type="component" value="Unassembled WGS sequence"/>
</dbReference>
<dbReference type="eggNOG" id="COG2128">
    <property type="taxonomic scope" value="Bacteria"/>
</dbReference>
<dbReference type="STRING" id="1150864.MILUP08_41981"/>
<keyword evidence="3" id="KW-1185">Reference proteome</keyword>
<reference evidence="3" key="1">
    <citation type="journal article" date="2012" name="J. Bacteriol.">
        <title>Genome Sequence of Micromonospora lupini Lupac 08, Isolated from Root Nodules of Lupinus angustifolius.</title>
        <authorList>
            <person name="Alonso-Vega P."/>
            <person name="Normand P."/>
            <person name="Bacigalupe R."/>
            <person name="Pujic P."/>
            <person name="Lajus A."/>
            <person name="Vallenet D."/>
            <person name="Carro L."/>
            <person name="Coll P."/>
            <person name="Trujillo M.E."/>
        </authorList>
    </citation>
    <scope>NUCLEOTIDE SEQUENCE [LARGE SCALE GENOMIC DNA]</scope>
    <source>
        <strain evidence="3">Lupac 08</strain>
    </source>
</reference>
<dbReference type="AlphaFoldDB" id="I0KZR5"/>
<protein>
    <submittedName>
        <fullName evidence="2">Carboxymuconolactone decarboxylase</fullName>
    </submittedName>
</protein>
<dbReference type="InterPro" id="IPR004675">
    <property type="entry name" value="AhpD_core"/>
</dbReference>
<gene>
    <name evidence="2" type="ORF">MILUP08_41981</name>
</gene>
<dbReference type="Gene3D" id="1.20.1290.10">
    <property type="entry name" value="AhpD-like"/>
    <property type="match status" value="1"/>
</dbReference>
<accession>I0KZR5</accession>
<dbReference type="NCBIfam" id="TIGR00778">
    <property type="entry name" value="ahpD_dom"/>
    <property type="match status" value="1"/>
</dbReference>
<evidence type="ECO:0000259" key="1">
    <source>
        <dbReference type="Pfam" id="PF02627"/>
    </source>
</evidence>
<comment type="caution">
    <text evidence="2">The sequence shown here is derived from an EMBL/GenBank/DDBJ whole genome shotgun (WGS) entry which is preliminary data.</text>
</comment>
<dbReference type="Pfam" id="PF02627">
    <property type="entry name" value="CMD"/>
    <property type="match status" value="1"/>
</dbReference>
<evidence type="ECO:0000313" key="2">
    <source>
        <dbReference type="EMBL" id="CCH17062.1"/>
    </source>
</evidence>
<evidence type="ECO:0000313" key="3">
    <source>
        <dbReference type="Proteomes" id="UP000003448"/>
    </source>
</evidence>
<dbReference type="InterPro" id="IPR003779">
    <property type="entry name" value="CMD-like"/>
</dbReference>
<dbReference type="EMBL" id="CAIE01000017">
    <property type="protein sequence ID" value="CCH17062.1"/>
    <property type="molecule type" value="Genomic_DNA"/>
</dbReference>
<dbReference type="OrthoDB" id="3296212at2"/>
<dbReference type="GO" id="GO:0051920">
    <property type="term" value="F:peroxiredoxin activity"/>
    <property type="evidence" value="ECO:0007669"/>
    <property type="project" value="InterPro"/>
</dbReference>
<dbReference type="InterPro" id="IPR029032">
    <property type="entry name" value="AhpD-like"/>
</dbReference>
<organism evidence="2 3">
    <name type="scientific">Micromonospora lupini str. Lupac 08</name>
    <dbReference type="NCBI Taxonomy" id="1150864"/>
    <lineage>
        <taxon>Bacteria</taxon>
        <taxon>Bacillati</taxon>
        <taxon>Actinomycetota</taxon>
        <taxon>Actinomycetes</taxon>
        <taxon>Micromonosporales</taxon>
        <taxon>Micromonosporaceae</taxon>
        <taxon>Micromonospora</taxon>
    </lineage>
</organism>
<dbReference type="RefSeq" id="WP_007457454.1">
    <property type="nucleotide sequence ID" value="NZ_HF570108.1"/>
</dbReference>
<sequence length="371" mass="40166">MVARRVASSVAQKHVNFLTVVPAATARGLVAAVYRQVAEEYQIVVPPALLHSPSEDVLAAYWALTREPLLPAGAVDRAVKEAVAASVSVANTCPYCADLHVAGLFELSGEHDAEAIAADRPDEIADIRTRRFVKWARAAHRADGPPLPPEVSDVERAELVGVVVGFHYLSRVVNVFLANSLLPQGLGPRARRRLNQGLGRVLRPTLRGQHVAGRATRLLDVAAPTSDVGWASASPRIADAVARSYRVFEAAGQRSLDPAVRRLVLTRLDGWAGEDAGLSNRWCDELIEPLAAPQRVAARLALLTAFASYRVGPEVVEDFRRHHPADATLVDVAAWASFAAARRIGVRHSAHEEKNDGRLWRDNGAVVPRES</sequence>
<feature type="domain" description="Carboxymuconolactone decarboxylase-like" evidence="1">
    <location>
        <begin position="59"/>
        <end position="105"/>
    </location>
</feature>